<accession>A0ABY7HSP2</accession>
<dbReference type="SUPFAM" id="SSF55909">
    <property type="entry name" value="Pentein"/>
    <property type="match status" value="1"/>
</dbReference>
<dbReference type="Proteomes" id="UP001164712">
    <property type="component" value="Chromosome"/>
</dbReference>
<proteinExistence type="predicted"/>
<dbReference type="EMBL" id="CP114058">
    <property type="protein sequence ID" value="WAT02027.1"/>
    <property type="molecule type" value="Genomic_DNA"/>
</dbReference>
<reference evidence="1" key="1">
    <citation type="submission" date="2022-12" db="EMBL/GenBank/DDBJ databases">
        <title>Complete genome sequence of an Australian strain of Rouxiella badensis DAR84756 and resolution of the R. badensis DSM100043 and R. chamberiensis DSM28324 genomes.</title>
        <authorList>
            <person name="Paul S."/>
            <person name="Anderson P.J."/>
            <person name="Maynard G."/>
            <person name="Dyall-Smith M."/>
            <person name="Kudinha T."/>
        </authorList>
    </citation>
    <scope>NUCLEOTIDE SEQUENCE</scope>
    <source>
        <strain evidence="1">DSM 28324</strain>
    </source>
</reference>
<sequence>MQTTNTVLMVRPAAFMSNPETRASNAFQKSAGNLQDVQTRAQVAFDSYVQALRNVDIEVHVIDDAAEHGTPDSLFPNNWIAMLEDGTLYTFPMEAPNRRRERREDIILQLATDFVVNKRIDLSAHELEGRYLEGTGSLILDHDNRIAYSCRSSRSSTLVGQEFERLSGYRIVWFDAHDQHRQPIYHTNVMLSVGSRFAIVCLDALPSLHERRQLIDALQSTGKTLIAVTFEQMASFTCNVLELKDKSGKPVYAMSTRAWEAFTTAQQCQISSYARLALGPLDIIEDLGGGGARCMLCEVFLEKRMAYS</sequence>
<organism evidence="1 2">
    <name type="scientific">Rouxiella chamberiensis</name>
    <dbReference type="NCBI Taxonomy" id="1513468"/>
    <lineage>
        <taxon>Bacteria</taxon>
        <taxon>Pseudomonadati</taxon>
        <taxon>Pseudomonadota</taxon>
        <taxon>Gammaproteobacteria</taxon>
        <taxon>Enterobacterales</taxon>
        <taxon>Yersiniaceae</taxon>
        <taxon>Rouxiella</taxon>
    </lineage>
</organism>
<dbReference type="PANTHER" id="PTHR43224:SF1">
    <property type="entry name" value="AMIDINOTRANSFERASE"/>
    <property type="match status" value="1"/>
</dbReference>
<dbReference type="PIRSF" id="PIRSF028188">
    <property type="entry name" value="Amdntrnsf_FN0238"/>
    <property type="match status" value="1"/>
</dbReference>
<keyword evidence="2" id="KW-1185">Reference proteome</keyword>
<dbReference type="Gene3D" id="3.75.10.10">
    <property type="entry name" value="L-arginine/glycine Amidinotransferase, Chain A"/>
    <property type="match status" value="1"/>
</dbReference>
<gene>
    <name evidence="1" type="ORF">O1V66_04895</name>
</gene>
<protein>
    <submittedName>
        <fullName evidence="1">Arginine deiminase-related protein</fullName>
    </submittedName>
</protein>
<dbReference type="NCBIfam" id="NF046062">
    <property type="entry name" value="citrull_CtlX"/>
    <property type="match status" value="1"/>
</dbReference>
<dbReference type="InterPro" id="IPR014541">
    <property type="entry name" value="Amdntrnsf_FN0238"/>
</dbReference>
<name>A0ABY7HSP2_9GAMM</name>
<evidence type="ECO:0000313" key="1">
    <source>
        <dbReference type="EMBL" id="WAT02027.1"/>
    </source>
</evidence>
<dbReference type="Pfam" id="PF19420">
    <property type="entry name" value="DDAH_eukar"/>
    <property type="match status" value="1"/>
</dbReference>
<evidence type="ECO:0000313" key="2">
    <source>
        <dbReference type="Proteomes" id="UP001164712"/>
    </source>
</evidence>
<dbReference type="PANTHER" id="PTHR43224">
    <property type="entry name" value="AMIDINOTRANSFERASE"/>
    <property type="match status" value="1"/>
</dbReference>
<dbReference type="RefSeq" id="WP_045046916.1">
    <property type="nucleotide sequence ID" value="NZ_CP114058.1"/>
</dbReference>